<name>A0ACB6RHL1_9PLEO</name>
<comment type="caution">
    <text evidence="1">The sequence shown here is derived from an EMBL/GenBank/DDBJ whole genome shotgun (WGS) entry which is preliminary data.</text>
</comment>
<reference evidence="1" key="1">
    <citation type="journal article" date="2020" name="Stud. Mycol.">
        <title>101 Dothideomycetes genomes: a test case for predicting lifestyles and emergence of pathogens.</title>
        <authorList>
            <person name="Haridas S."/>
            <person name="Albert R."/>
            <person name="Binder M."/>
            <person name="Bloem J."/>
            <person name="Labutti K."/>
            <person name="Salamov A."/>
            <person name="Andreopoulos B."/>
            <person name="Baker S."/>
            <person name="Barry K."/>
            <person name="Bills G."/>
            <person name="Bluhm B."/>
            <person name="Cannon C."/>
            <person name="Castanera R."/>
            <person name="Culley D."/>
            <person name="Daum C."/>
            <person name="Ezra D."/>
            <person name="Gonzalez J."/>
            <person name="Henrissat B."/>
            <person name="Kuo A."/>
            <person name="Liang C."/>
            <person name="Lipzen A."/>
            <person name="Lutzoni F."/>
            <person name="Magnuson J."/>
            <person name="Mondo S."/>
            <person name="Nolan M."/>
            <person name="Ohm R."/>
            <person name="Pangilinan J."/>
            <person name="Park H.-J."/>
            <person name="Ramirez L."/>
            <person name="Alfaro M."/>
            <person name="Sun H."/>
            <person name="Tritt A."/>
            <person name="Yoshinaga Y."/>
            <person name="Zwiers L.-H."/>
            <person name="Turgeon B."/>
            <person name="Goodwin S."/>
            <person name="Spatafora J."/>
            <person name="Crous P."/>
            <person name="Grigoriev I."/>
        </authorList>
    </citation>
    <scope>NUCLEOTIDE SEQUENCE</scope>
    <source>
        <strain evidence="1">ATCC 200398</strain>
    </source>
</reference>
<organism evidence="1 2">
    <name type="scientific">Lindgomyces ingoldianus</name>
    <dbReference type="NCBI Taxonomy" id="673940"/>
    <lineage>
        <taxon>Eukaryota</taxon>
        <taxon>Fungi</taxon>
        <taxon>Dikarya</taxon>
        <taxon>Ascomycota</taxon>
        <taxon>Pezizomycotina</taxon>
        <taxon>Dothideomycetes</taxon>
        <taxon>Pleosporomycetidae</taxon>
        <taxon>Pleosporales</taxon>
        <taxon>Lindgomycetaceae</taxon>
        <taxon>Lindgomyces</taxon>
    </lineage>
</organism>
<evidence type="ECO:0000313" key="1">
    <source>
        <dbReference type="EMBL" id="KAF2477802.1"/>
    </source>
</evidence>
<evidence type="ECO:0000313" key="2">
    <source>
        <dbReference type="Proteomes" id="UP000799755"/>
    </source>
</evidence>
<dbReference type="EMBL" id="MU003492">
    <property type="protein sequence ID" value="KAF2477802.1"/>
    <property type="molecule type" value="Genomic_DNA"/>
</dbReference>
<accession>A0ACB6RHL1</accession>
<sequence>MTPNSLFTSFLALLIASTTAVDQTVNPGLNAKLKTEATEIDKHNNDLNTDDAWIFDFNERPNYTFKPGSVVNANAATFPTLTGFGMTMAMLNLGPCAMLPPHMHSRATNLVVAISGSTSTYMYRENGVKLVKADLTPGKMTIFPQGSLHTMQNNGCDNAVLVSALNSEDTGTTNILNGALRNFPEDLMKAAFGDASLDIAKLGKNIPEVGTGSVLGSAECMQKCKMTVGRSYKRGYKFVT</sequence>
<gene>
    <name evidence="1" type="ORF">BDR25DRAFT_205980</name>
</gene>
<protein>
    <submittedName>
        <fullName evidence="1">RmlC-like cupin</fullName>
    </submittedName>
</protein>
<proteinExistence type="predicted"/>
<keyword evidence="2" id="KW-1185">Reference proteome</keyword>
<dbReference type="Proteomes" id="UP000799755">
    <property type="component" value="Unassembled WGS sequence"/>
</dbReference>